<reference evidence="2" key="2">
    <citation type="submission" date="2020-09" db="EMBL/GenBank/DDBJ databases">
        <authorList>
            <person name="Sun Q."/>
            <person name="Zhou Y."/>
        </authorList>
    </citation>
    <scope>NUCLEOTIDE SEQUENCE</scope>
    <source>
        <strain evidence="2">CGMCC 1.12408</strain>
    </source>
</reference>
<comment type="caution">
    <text evidence="2">The sequence shown here is derived from an EMBL/GenBank/DDBJ whole genome shotgun (WGS) entry which is preliminary data.</text>
</comment>
<dbReference type="RefSeq" id="WP_188385561.1">
    <property type="nucleotide sequence ID" value="NZ_BMEY01000018.1"/>
</dbReference>
<evidence type="ECO:0000313" key="3">
    <source>
        <dbReference type="Proteomes" id="UP000613512"/>
    </source>
</evidence>
<accession>A0A916S682</accession>
<dbReference type="InterPro" id="IPR036291">
    <property type="entry name" value="NAD(P)-bd_dom_sf"/>
</dbReference>
<keyword evidence="3" id="KW-1185">Reference proteome</keyword>
<evidence type="ECO:0000259" key="1">
    <source>
        <dbReference type="Pfam" id="PF07993"/>
    </source>
</evidence>
<dbReference type="GO" id="GO:0080019">
    <property type="term" value="F:alcohol-forming very long-chain fatty acyl-CoA reductase activity"/>
    <property type="evidence" value="ECO:0007669"/>
    <property type="project" value="InterPro"/>
</dbReference>
<dbReference type="Proteomes" id="UP000613512">
    <property type="component" value="Unassembled WGS sequence"/>
</dbReference>
<dbReference type="PANTHER" id="PTHR11011">
    <property type="entry name" value="MALE STERILITY PROTEIN 2-RELATED"/>
    <property type="match status" value="1"/>
</dbReference>
<dbReference type="EMBL" id="BMEY01000018">
    <property type="protein sequence ID" value="GGA85567.1"/>
    <property type="molecule type" value="Genomic_DNA"/>
</dbReference>
<dbReference type="SUPFAM" id="SSF51735">
    <property type="entry name" value="NAD(P)-binding Rossmann-fold domains"/>
    <property type="match status" value="1"/>
</dbReference>
<dbReference type="GO" id="GO:0035336">
    <property type="term" value="P:long-chain fatty-acyl-CoA metabolic process"/>
    <property type="evidence" value="ECO:0007669"/>
    <property type="project" value="TreeGrafter"/>
</dbReference>
<organism evidence="2 3">
    <name type="scientific">Ornithinibacillus halotolerans</name>
    <dbReference type="NCBI Taxonomy" id="1274357"/>
    <lineage>
        <taxon>Bacteria</taxon>
        <taxon>Bacillati</taxon>
        <taxon>Bacillota</taxon>
        <taxon>Bacilli</taxon>
        <taxon>Bacillales</taxon>
        <taxon>Bacillaceae</taxon>
        <taxon>Ornithinibacillus</taxon>
    </lineage>
</organism>
<sequence length="366" mass="41758">MKHSLFITGFPGFLASSLISQLIHDHNEKIDHIYLLVLPNQQKLAQTTLQQITNQGKITKNQFSIVIGDITKEDLAIKPEIEKDLLNKVTHAFHLAAIYDLAVPKKLAYQVNVNGTKNVNNWVAKIPNLQRYIYFSTAYVSGKREGKIYEHELIAGQEFRNHYEHTKYLAEVLVQEIMGTVPTTIIRPGVVKGHSTTGETIKFDGLYFQLNVLDKLKFMPVLPYFGKGTAEGNFVPSDYVLEATSYLSFHPNGEGKVYHLTDPNPYKMWELQKILTYAYLGRTPKGRIPLSMLKALLSIKPLRKWLKTEVEALDYFMIHSSYDSSQTTKDLEGSGIACPDLIDTVEPMINFYRKYKDDESKHIKIN</sequence>
<feature type="domain" description="Thioester reductase (TE)" evidence="1">
    <location>
        <begin position="7"/>
        <end position="243"/>
    </location>
</feature>
<dbReference type="AlphaFoldDB" id="A0A916S682"/>
<reference evidence="2" key="1">
    <citation type="journal article" date="2014" name="Int. J. Syst. Evol. Microbiol.">
        <title>Complete genome sequence of Corynebacterium casei LMG S-19264T (=DSM 44701T), isolated from a smear-ripened cheese.</title>
        <authorList>
            <consortium name="US DOE Joint Genome Institute (JGI-PGF)"/>
            <person name="Walter F."/>
            <person name="Albersmeier A."/>
            <person name="Kalinowski J."/>
            <person name="Ruckert C."/>
        </authorList>
    </citation>
    <scope>NUCLEOTIDE SEQUENCE</scope>
    <source>
        <strain evidence="2">CGMCC 1.12408</strain>
    </source>
</reference>
<dbReference type="CDD" id="cd05263">
    <property type="entry name" value="MupV_like_SDR_e"/>
    <property type="match status" value="1"/>
</dbReference>
<evidence type="ECO:0000313" key="2">
    <source>
        <dbReference type="EMBL" id="GGA85567.1"/>
    </source>
</evidence>
<gene>
    <name evidence="2" type="ORF">GCM10008025_30720</name>
</gene>
<dbReference type="Pfam" id="PF07993">
    <property type="entry name" value="NAD_binding_4"/>
    <property type="match status" value="1"/>
</dbReference>
<dbReference type="PANTHER" id="PTHR11011:SF45">
    <property type="entry name" value="FATTY ACYL-COA REDUCTASE CG8306-RELATED"/>
    <property type="match status" value="1"/>
</dbReference>
<protein>
    <submittedName>
        <fullName evidence="2">3-beta hydroxysteroid dehydrogenase</fullName>
    </submittedName>
</protein>
<dbReference type="InterPro" id="IPR013120">
    <property type="entry name" value="FAR_NAD-bd"/>
</dbReference>
<dbReference type="Gene3D" id="3.40.50.720">
    <property type="entry name" value="NAD(P)-binding Rossmann-like Domain"/>
    <property type="match status" value="1"/>
</dbReference>
<dbReference type="InterPro" id="IPR026055">
    <property type="entry name" value="FAR"/>
</dbReference>
<proteinExistence type="predicted"/>
<name>A0A916S682_9BACI</name>